<dbReference type="SUPFAM" id="SSF55073">
    <property type="entry name" value="Nucleotide cyclase"/>
    <property type="match status" value="2"/>
</dbReference>
<sequence>MGTERKKEYLRSVASFTPYNFVYSKINERKEVDYFESVLLFADISGFTAMSEKLTSLGKEGSEEVNRIINRFFDPLINVIYRWGGHIYCFGGDAFLAFFPTLGDSRDASERGMNAAIEIMRYVKGNCETETKIGKFKIKVHIGLTKGGVYFQDLGSNFFIGGRVVNELMEMMDRSEAGEIIVSSEVKSEVRGYIFERKGVIFKYIGIRRREKGKSKGYDIRLTEDYIDLSDYIPEWLSKRIEVRPTFDYKDGEHRKISVVFLHFSGIDYDGARDRARLLIDKFYRIVRESVDKFDGWICKIDNYKDSDRVLVVFGFPVTYEDDEKRAVLFTYEILNHPELRGIDLRAGINSGYVFASPIGNDIRREYAILGDSVNISARFGANGERNSIVVGEGIFNKTYSEFSYEYLGEREYKGKREKIKVYKLVNKKEYNQTSLTKWISESDKIIGRDVEIEIFKRSIRGCFGGKGRIISIVGEPGIGKSRLVQELILLSEREGFNILKGNCISYGSAFSYHPWIEVLNQFFNIRSDDLKDIKYEKIKDKIKEVNENLLDWLPLIGDILGVNFPETSVTRNIDLKIKKEKIFEIVFDIIKFLSKMKPVTLIIEDFHWADSMSLDLVNYISKKVENLPVILTLVYRPLKEKEDFLSFDWVEKISLKELPDESIVELIKNLLGTVKIPKNIENIIIKKSQGNPFYIEELVKSLIEQGYIFENNGVWEVNEDFETVEIPDSVESIILSRVDRLAIQDRDVLQFASVLGREFDEILLKKLYPDKEILEKSLPNLERFDLLKKETKERECKYMFKHILTQEVAYGTLSFGRKKELHRKVGFILEKEFKNRKNEFLGLLAHHYYAGEDYDKALIYSVEAAEKSERVYANEEALEFLEIAIDSYEKLEGKI</sequence>
<comment type="caution">
    <text evidence="4">The sequence shown here is derived from an EMBL/GenBank/DDBJ whole genome shotgun (WGS) entry which is preliminary data.</text>
</comment>
<protein>
    <recommendedName>
        <fullName evidence="3">Guanylate cyclase domain-containing protein</fullName>
    </recommendedName>
</protein>
<proteinExistence type="predicted"/>
<dbReference type="InterPro" id="IPR001054">
    <property type="entry name" value="A/G_cyclase"/>
</dbReference>
<evidence type="ECO:0000256" key="1">
    <source>
        <dbReference type="ARBA" id="ARBA00022741"/>
    </source>
</evidence>
<dbReference type="Gene3D" id="3.30.70.1230">
    <property type="entry name" value="Nucleotide cyclase"/>
    <property type="match status" value="2"/>
</dbReference>
<feature type="domain" description="Guanylate cyclase" evidence="3">
    <location>
        <begin position="38"/>
        <end position="165"/>
    </location>
</feature>
<dbReference type="PANTHER" id="PTHR16305">
    <property type="entry name" value="TESTICULAR SOLUBLE ADENYLYL CYCLASE"/>
    <property type="match status" value="1"/>
</dbReference>
<dbReference type="GO" id="GO:0009190">
    <property type="term" value="P:cyclic nucleotide biosynthetic process"/>
    <property type="evidence" value="ECO:0007669"/>
    <property type="project" value="InterPro"/>
</dbReference>
<name>A0A7C3NAE9_UNCW3</name>
<dbReference type="EMBL" id="DSTT01000005">
    <property type="protein sequence ID" value="HFK24021.1"/>
    <property type="molecule type" value="Genomic_DNA"/>
</dbReference>
<dbReference type="SUPFAM" id="SSF52540">
    <property type="entry name" value="P-loop containing nucleoside triphosphate hydrolases"/>
    <property type="match status" value="1"/>
</dbReference>
<feature type="domain" description="Guanylate cyclase" evidence="3">
    <location>
        <begin position="307"/>
        <end position="381"/>
    </location>
</feature>
<dbReference type="CDD" id="cd07302">
    <property type="entry name" value="CHD"/>
    <property type="match status" value="2"/>
</dbReference>
<evidence type="ECO:0000259" key="3">
    <source>
        <dbReference type="PROSITE" id="PS50125"/>
    </source>
</evidence>
<organism evidence="4">
    <name type="scientific">candidate division WOR-3 bacterium</name>
    <dbReference type="NCBI Taxonomy" id="2052148"/>
    <lineage>
        <taxon>Bacteria</taxon>
        <taxon>Bacteria division WOR-3</taxon>
    </lineage>
</organism>
<dbReference type="Pfam" id="PF13191">
    <property type="entry name" value="AAA_16"/>
    <property type="match status" value="1"/>
</dbReference>
<dbReference type="AlphaFoldDB" id="A0A7C3NAE9"/>
<reference evidence="4" key="1">
    <citation type="journal article" date="2020" name="mSystems">
        <title>Genome- and Community-Level Interaction Insights into Carbon Utilization and Element Cycling Functions of Hydrothermarchaeota in Hydrothermal Sediment.</title>
        <authorList>
            <person name="Zhou Z."/>
            <person name="Liu Y."/>
            <person name="Xu W."/>
            <person name="Pan J."/>
            <person name="Luo Z.H."/>
            <person name="Li M."/>
        </authorList>
    </citation>
    <scope>NUCLEOTIDE SEQUENCE [LARGE SCALE GENOMIC DNA]</scope>
    <source>
        <strain evidence="4">SpSt-464</strain>
    </source>
</reference>
<dbReference type="PANTHER" id="PTHR16305:SF28">
    <property type="entry name" value="GUANYLATE CYCLASE DOMAIN-CONTAINING PROTEIN"/>
    <property type="match status" value="1"/>
</dbReference>
<dbReference type="GO" id="GO:0004016">
    <property type="term" value="F:adenylate cyclase activity"/>
    <property type="evidence" value="ECO:0007669"/>
    <property type="project" value="UniProtKB-ARBA"/>
</dbReference>
<dbReference type="GO" id="GO:0005524">
    <property type="term" value="F:ATP binding"/>
    <property type="evidence" value="ECO:0007669"/>
    <property type="project" value="UniProtKB-KW"/>
</dbReference>
<dbReference type="InterPro" id="IPR027417">
    <property type="entry name" value="P-loop_NTPase"/>
</dbReference>
<dbReference type="InterPro" id="IPR041664">
    <property type="entry name" value="AAA_16"/>
</dbReference>
<evidence type="ECO:0000256" key="2">
    <source>
        <dbReference type="ARBA" id="ARBA00022840"/>
    </source>
</evidence>
<keyword evidence="1" id="KW-0547">Nucleotide-binding</keyword>
<accession>A0A7C3NAE9</accession>
<dbReference type="GO" id="GO:0035556">
    <property type="term" value="P:intracellular signal transduction"/>
    <property type="evidence" value="ECO:0007669"/>
    <property type="project" value="InterPro"/>
</dbReference>
<evidence type="ECO:0000313" key="4">
    <source>
        <dbReference type="EMBL" id="HFK24021.1"/>
    </source>
</evidence>
<dbReference type="GO" id="GO:0005737">
    <property type="term" value="C:cytoplasm"/>
    <property type="evidence" value="ECO:0007669"/>
    <property type="project" value="TreeGrafter"/>
</dbReference>
<dbReference type="Gene3D" id="3.40.50.300">
    <property type="entry name" value="P-loop containing nucleotide triphosphate hydrolases"/>
    <property type="match status" value="1"/>
</dbReference>
<dbReference type="PROSITE" id="PS50125">
    <property type="entry name" value="GUANYLATE_CYCLASE_2"/>
    <property type="match status" value="2"/>
</dbReference>
<dbReference type="Pfam" id="PF00211">
    <property type="entry name" value="Guanylate_cyc"/>
    <property type="match status" value="2"/>
</dbReference>
<gene>
    <name evidence="4" type="ORF">ENS15_05155</name>
</gene>
<dbReference type="InterPro" id="IPR029787">
    <property type="entry name" value="Nucleotide_cyclase"/>
</dbReference>
<keyword evidence="2" id="KW-0067">ATP-binding</keyword>